<feature type="transmembrane region" description="Helical" evidence="8">
    <location>
        <begin position="12"/>
        <end position="29"/>
    </location>
</feature>
<dbReference type="GO" id="GO:0072675">
    <property type="term" value="P:osteoclast fusion"/>
    <property type="evidence" value="ECO:0007669"/>
    <property type="project" value="TreeGrafter"/>
</dbReference>
<feature type="compositionally biased region" description="Polar residues" evidence="7">
    <location>
        <begin position="76"/>
        <end position="85"/>
    </location>
</feature>
<evidence type="ECO:0000256" key="3">
    <source>
        <dbReference type="ARBA" id="ARBA00007537"/>
    </source>
</evidence>
<dbReference type="Pfam" id="PF15128">
    <property type="entry name" value="T_cell_tran_alt"/>
    <property type="match status" value="1"/>
</dbReference>
<evidence type="ECO:0000256" key="4">
    <source>
        <dbReference type="ARBA" id="ARBA00022692"/>
    </source>
</evidence>
<evidence type="ECO:0000313" key="9">
    <source>
        <dbReference type="Ensembl" id="ENSAMEP00000032948.1"/>
    </source>
</evidence>
<evidence type="ECO:0000256" key="7">
    <source>
        <dbReference type="SAM" id="MobiDB-lite"/>
    </source>
</evidence>
<comment type="similarity">
    <text evidence="3">Belongs to the TCTA family.</text>
</comment>
<keyword evidence="6 8" id="KW-0472">Membrane</keyword>
<dbReference type="Ensembl" id="ENSAMET00000042538.1">
    <property type="protein sequence ID" value="ENSAMEP00000032948.1"/>
    <property type="gene ID" value="ENSAMEG00000012580.2"/>
</dbReference>
<name>A0A7N5JZW4_AILME</name>
<dbReference type="Proteomes" id="UP000008912">
    <property type="component" value="Unassembled WGS sequence"/>
</dbReference>
<reference evidence="9" key="3">
    <citation type="submission" date="2025-09" db="UniProtKB">
        <authorList>
            <consortium name="Ensembl"/>
        </authorList>
    </citation>
    <scope>IDENTIFICATION</scope>
</reference>
<protein>
    <submittedName>
        <fullName evidence="9">T cell leukemia translocation altered</fullName>
    </submittedName>
</protein>
<accession>A0A7N5JZW4</accession>
<evidence type="ECO:0000313" key="10">
    <source>
        <dbReference type="Proteomes" id="UP000008912"/>
    </source>
</evidence>
<dbReference type="GO" id="GO:0016020">
    <property type="term" value="C:membrane"/>
    <property type="evidence" value="ECO:0007669"/>
    <property type="project" value="UniProtKB-SubCell"/>
</dbReference>
<dbReference type="PANTHER" id="PTHR32267:SF2">
    <property type="entry name" value="T-CELL LEUKEMIA TRANSLOCATION-ALTERED GENE PROTEIN"/>
    <property type="match status" value="1"/>
</dbReference>
<keyword evidence="4 8" id="KW-0812">Transmembrane</keyword>
<comment type="function">
    <text evidence="1">May be required for cellular fusion during osteoclastogenesis.</text>
</comment>
<proteinExistence type="inferred from homology"/>
<evidence type="ECO:0000256" key="5">
    <source>
        <dbReference type="ARBA" id="ARBA00022989"/>
    </source>
</evidence>
<dbReference type="GeneTree" id="ENSGT00390000004490"/>
<evidence type="ECO:0000256" key="1">
    <source>
        <dbReference type="ARBA" id="ARBA00003045"/>
    </source>
</evidence>
<dbReference type="AlphaFoldDB" id="A0A7N5JZW4"/>
<sequence>MAEPWSGQSLQALPTTVLGALGTLGSEFLREWEVQDMRVTLFKLLLLWLVLSLLGIQLAWGFYGSTVTGLYHRPGKQQQTNLSKPTENKGRQQRDLQGHHRVCWFSHWVLLLPRPQRQWQGGQGWGQGVPQCLQAWASTALGLASSSPKHWASKICLYLVLGALRRRHAPPSSGVSSGEASGLGRPTVHFLLWLFPVPLPVPLGCDPIETYPERKLEVDQFWDL</sequence>
<dbReference type="InParanoid" id="A0A7N5JZW4"/>
<feature type="compositionally biased region" description="Basic and acidic residues" evidence="7">
    <location>
        <begin position="86"/>
        <end position="95"/>
    </location>
</feature>
<feature type="region of interest" description="Disordered" evidence="7">
    <location>
        <begin position="75"/>
        <end position="95"/>
    </location>
</feature>
<organism evidence="9 10">
    <name type="scientific">Ailuropoda melanoleuca</name>
    <name type="common">Giant panda</name>
    <dbReference type="NCBI Taxonomy" id="9646"/>
    <lineage>
        <taxon>Eukaryota</taxon>
        <taxon>Metazoa</taxon>
        <taxon>Chordata</taxon>
        <taxon>Craniata</taxon>
        <taxon>Vertebrata</taxon>
        <taxon>Euteleostomi</taxon>
        <taxon>Mammalia</taxon>
        <taxon>Eutheria</taxon>
        <taxon>Laurasiatheria</taxon>
        <taxon>Carnivora</taxon>
        <taxon>Caniformia</taxon>
        <taxon>Ursidae</taxon>
        <taxon>Ailuropoda</taxon>
    </lineage>
</organism>
<evidence type="ECO:0000256" key="2">
    <source>
        <dbReference type="ARBA" id="ARBA00004370"/>
    </source>
</evidence>
<comment type="subcellular location">
    <subcellularLocation>
        <location evidence="2">Membrane</location>
    </subcellularLocation>
</comment>
<feature type="transmembrane region" description="Helical" evidence="8">
    <location>
        <begin position="41"/>
        <end position="63"/>
    </location>
</feature>
<keyword evidence="5 8" id="KW-1133">Transmembrane helix</keyword>
<evidence type="ECO:0000256" key="8">
    <source>
        <dbReference type="SAM" id="Phobius"/>
    </source>
</evidence>
<reference evidence="9 10" key="1">
    <citation type="journal article" date="2010" name="Nature">
        <title>The sequence and de novo assembly of the giant panda genome.</title>
        <authorList>
            <person name="Li R."/>
            <person name="Fan W."/>
            <person name="Tian G."/>
            <person name="Zhu H."/>
            <person name="He L."/>
            <person name="Cai J."/>
            <person name="Huang Q."/>
            <person name="Cai Q."/>
            <person name="Li B."/>
            <person name="Bai Y."/>
            <person name="Zhang Z."/>
            <person name="Zhang Y."/>
            <person name="Wang W."/>
            <person name="Li J."/>
            <person name="Wei F."/>
            <person name="Li H."/>
            <person name="Jian M."/>
            <person name="Li J."/>
            <person name="Zhang Z."/>
            <person name="Nielsen R."/>
            <person name="Li D."/>
            <person name="Gu W."/>
            <person name="Yang Z."/>
            <person name="Xuan Z."/>
            <person name="Ryder O.A."/>
            <person name="Leung F.C."/>
            <person name="Zhou Y."/>
            <person name="Cao J."/>
            <person name="Sun X."/>
            <person name="Fu Y."/>
            <person name="Fang X."/>
            <person name="Guo X."/>
            <person name="Wang B."/>
            <person name="Hou R."/>
            <person name="Shen F."/>
            <person name="Mu B."/>
            <person name="Ni P."/>
            <person name="Lin R."/>
            <person name="Qian W."/>
            <person name="Wang G."/>
            <person name="Yu C."/>
            <person name="Nie W."/>
            <person name="Wang J."/>
            <person name="Wu Z."/>
            <person name="Liang H."/>
            <person name="Min J."/>
            <person name="Wu Q."/>
            <person name="Cheng S."/>
            <person name="Ruan J."/>
            <person name="Wang M."/>
            <person name="Shi Z."/>
            <person name="Wen M."/>
            <person name="Liu B."/>
            <person name="Ren X."/>
            <person name="Zheng H."/>
            <person name="Dong D."/>
            <person name="Cook K."/>
            <person name="Shan G."/>
            <person name="Zhang H."/>
            <person name="Kosiol C."/>
            <person name="Xie X."/>
            <person name="Lu Z."/>
            <person name="Zheng H."/>
            <person name="Li Y."/>
            <person name="Steiner C.C."/>
            <person name="Lam T.T."/>
            <person name="Lin S."/>
            <person name="Zhang Q."/>
            <person name="Li G."/>
            <person name="Tian J."/>
            <person name="Gong T."/>
            <person name="Liu H."/>
            <person name="Zhang D."/>
            <person name="Fang L."/>
            <person name="Ye C."/>
            <person name="Zhang J."/>
            <person name="Hu W."/>
            <person name="Xu A."/>
            <person name="Ren Y."/>
            <person name="Zhang G."/>
            <person name="Bruford M.W."/>
            <person name="Li Q."/>
            <person name="Ma L."/>
            <person name="Guo Y."/>
            <person name="An N."/>
            <person name="Hu Y."/>
            <person name="Zheng Y."/>
            <person name="Shi Y."/>
            <person name="Li Z."/>
            <person name="Liu Q."/>
            <person name="Chen Y."/>
            <person name="Zhao J."/>
            <person name="Qu N."/>
            <person name="Zhao S."/>
            <person name="Tian F."/>
            <person name="Wang X."/>
            <person name="Wang H."/>
            <person name="Xu L."/>
            <person name="Liu X."/>
            <person name="Vinar T."/>
            <person name="Wang Y."/>
            <person name="Lam T.W."/>
            <person name="Yiu S.M."/>
            <person name="Liu S."/>
            <person name="Zhang H."/>
            <person name="Li D."/>
            <person name="Huang Y."/>
            <person name="Wang X."/>
            <person name="Yang G."/>
            <person name="Jiang Z."/>
            <person name="Wang J."/>
            <person name="Qin N."/>
            <person name="Li L."/>
            <person name="Li J."/>
            <person name="Bolund L."/>
            <person name="Kristiansen K."/>
            <person name="Wong G.K."/>
            <person name="Olson M."/>
            <person name="Zhang X."/>
            <person name="Li S."/>
            <person name="Yang H."/>
            <person name="Wang J."/>
            <person name="Wang J."/>
        </authorList>
    </citation>
    <scope>NUCLEOTIDE SEQUENCE [LARGE SCALE GENOMIC DNA]</scope>
</reference>
<dbReference type="PANTHER" id="PTHR32267">
    <property type="entry name" value="T-CELL LEUKEMIA TRANSLOCATION-ALTERED GENE PROTEIN"/>
    <property type="match status" value="1"/>
</dbReference>
<gene>
    <name evidence="9" type="primary">TCTA</name>
</gene>
<dbReference type="InterPro" id="IPR016560">
    <property type="entry name" value="TCTA"/>
</dbReference>
<evidence type="ECO:0000256" key="6">
    <source>
        <dbReference type="ARBA" id="ARBA00023136"/>
    </source>
</evidence>
<reference evidence="9" key="2">
    <citation type="submission" date="2025-08" db="UniProtKB">
        <authorList>
            <consortium name="Ensembl"/>
        </authorList>
    </citation>
    <scope>IDENTIFICATION</scope>
</reference>
<keyword evidence="10" id="KW-1185">Reference proteome</keyword>